<accession>A0ABU5I8S4</accession>
<reference evidence="5 6" key="1">
    <citation type="submission" date="2023-11" db="EMBL/GenBank/DDBJ databases">
        <title>Draft genome of Azohydromonas lata strain H1 (DSM1123), a polyhydroxyalkanoate producer.</title>
        <authorList>
            <person name="Traversa D."/>
            <person name="D'Addabbo P."/>
            <person name="Pazzani C."/>
            <person name="Manzari C."/>
            <person name="Chiara M."/>
            <person name="Scrascia M."/>
        </authorList>
    </citation>
    <scope>NUCLEOTIDE SEQUENCE [LARGE SCALE GENOMIC DNA]</scope>
    <source>
        <strain evidence="5 6">H1</strain>
        <plasmid evidence="5">unnamed</plasmid>
    </source>
</reference>
<evidence type="ECO:0000313" key="6">
    <source>
        <dbReference type="Proteomes" id="UP001293718"/>
    </source>
</evidence>
<dbReference type="InterPro" id="IPR024456">
    <property type="entry name" value="Integrase_catalytic_putative"/>
</dbReference>
<keyword evidence="1" id="KW-0233">DNA recombination</keyword>
<feature type="region of interest" description="Disordered" evidence="2">
    <location>
        <begin position="375"/>
        <end position="396"/>
    </location>
</feature>
<feature type="region of interest" description="Disordered" evidence="2">
    <location>
        <begin position="1"/>
        <end position="36"/>
    </location>
</feature>
<evidence type="ECO:0000259" key="4">
    <source>
        <dbReference type="Pfam" id="PF12835"/>
    </source>
</evidence>
<protein>
    <submittedName>
        <fullName evidence="5">Integrase domain-containing protein</fullName>
    </submittedName>
</protein>
<evidence type="ECO:0000259" key="3">
    <source>
        <dbReference type="Pfam" id="PF12834"/>
    </source>
</evidence>
<proteinExistence type="predicted"/>
<name>A0ABU5I8S4_9BURK</name>
<evidence type="ECO:0000256" key="1">
    <source>
        <dbReference type="ARBA" id="ARBA00023172"/>
    </source>
</evidence>
<dbReference type="Pfam" id="PF12835">
    <property type="entry name" value="Integrase_1"/>
    <property type="match status" value="1"/>
</dbReference>
<dbReference type="SUPFAM" id="SSF56349">
    <property type="entry name" value="DNA breaking-rejoining enzymes"/>
    <property type="match status" value="1"/>
</dbReference>
<geneLocation type="plasmid" evidence="5">
    <name>unnamed</name>
</geneLocation>
<evidence type="ECO:0000256" key="2">
    <source>
        <dbReference type="SAM" id="MobiDB-lite"/>
    </source>
</evidence>
<dbReference type="InterPro" id="IPR011010">
    <property type="entry name" value="DNA_brk_join_enz"/>
</dbReference>
<dbReference type="InterPro" id="IPR024457">
    <property type="entry name" value="Putative_integrase_N"/>
</dbReference>
<keyword evidence="5" id="KW-0614">Plasmid</keyword>
<dbReference type="EMBL" id="JAXOJX010000001">
    <property type="protein sequence ID" value="MDZ5455031.1"/>
    <property type="molecule type" value="Genomic_DNA"/>
</dbReference>
<dbReference type="RefSeq" id="WP_322464131.1">
    <property type="nucleotide sequence ID" value="NZ_JAXOJX010000001.1"/>
</dbReference>
<evidence type="ECO:0000313" key="5">
    <source>
        <dbReference type="EMBL" id="MDZ5455031.1"/>
    </source>
</evidence>
<dbReference type="Pfam" id="PF12834">
    <property type="entry name" value="Phage_int_SAM_2"/>
    <property type="match status" value="1"/>
</dbReference>
<gene>
    <name evidence="5" type="ORF">SM757_00450</name>
</gene>
<feature type="domain" description="Putative integrase N-terminal" evidence="3">
    <location>
        <begin position="67"/>
        <end position="142"/>
    </location>
</feature>
<dbReference type="Gene3D" id="1.10.443.10">
    <property type="entry name" value="Intergrase catalytic core"/>
    <property type="match status" value="1"/>
</dbReference>
<keyword evidence="6" id="KW-1185">Reference proteome</keyword>
<sequence>MAVIPFDPSRRRATQTAVGGGGSEGAAVPQGGRDPDEELRRLPLGTSDYVRVVDAILRKNNWRHSTKDKNVSRKTMRDRSTFLVAFFRALRHETEFKDADPRELGGRHVEAMVRRWVSLGRSTATIHNYLSFLRTYAGWIGKPGMVLAPQHYVGEASPHAHRYQVAVKDKSWSAADVDIDDLIRRVGEFDMWVGLQLELCAKLGLRPKEARHFRPHGAIVPRERALERDAQAFPHAQWFVRVVHGTKGGRPRHVPLANPAQRALIERLQALVPSGQFVGRPEHSAAQSQRRFYYVLQQFGITKSALGVVAHGLRHQHANDLYEALASSPSPVRGGQLQPAQDVEARSATARVLGHNRPRVTGCYIGSSRAFTDGLSRNGVDAADADQGLPEPGSRT</sequence>
<dbReference type="InterPro" id="IPR013762">
    <property type="entry name" value="Integrase-like_cat_sf"/>
</dbReference>
<feature type="domain" description="Integrase catalytic" evidence="4">
    <location>
        <begin position="175"/>
        <end position="319"/>
    </location>
</feature>
<organism evidence="5 6">
    <name type="scientific">Azohydromonas lata</name>
    <dbReference type="NCBI Taxonomy" id="45677"/>
    <lineage>
        <taxon>Bacteria</taxon>
        <taxon>Pseudomonadati</taxon>
        <taxon>Pseudomonadota</taxon>
        <taxon>Betaproteobacteria</taxon>
        <taxon>Burkholderiales</taxon>
        <taxon>Sphaerotilaceae</taxon>
        <taxon>Azohydromonas</taxon>
    </lineage>
</organism>
<comment type="caution">
    <text evidence="5">The sequence shown here is derived from an EMBL/GenBank/DDBJ whole genome shotgun (WGS) entry which is preliminary data.</text>
</comment>
<dbReference type="Proteomes" id="UP001293718">
    <property type="component" value="Unassembled WGS sequence"/>
</dbReference>